<evidence type="ECO:0008006" key="4">
    <source>
        <dbReference type="Google" id="ProtNLM"/>
    </source>
</evidence>
<dbReference type="OrthoDB" id="5518328at2"/>
<sequence>MKNPWMKAVFLTVAMALSACGGTQETPDEALAESGDVEQMLPQCDEEGQCPTGFYCAGGPGSTCRRGVVAMPYQCTTEGLCPKGYYCDGGPGGICRRELSLAE</sequence>
<dbReference type="AlphaFoldDB" id="A0A250I929"/>
<dbReference type="RefSeq" id="WP_095977062.1">
    <property type="nucleotide sequence ID" value="NZ_CP022163.1"/>
</dbReference>
<accession>A0A250I929</accession>
<feature type="signal peptide" evidence="1">
    <location>
        <begin position="1"/>
        <end position="21"/>
    </location>
</feature>
<organism evidence="2 3">
    <name type="scientific">Melittangium boletus DSM 14713</name>
    <dbReference type="NCBI Taxonomy" id="1294270"/>
    <lineage>
        <taxon>Bacteria</taxon>
        <taxon>Pseudomonadati</taxon>
        <taxon>Myxococcota</taxon>
        <taxon>Myxococcia</taxon>
        <taxon>Myxococcales</taxon>
        <taxon>Cystobacterineae</taxon>
        <taxon>Archangiaceae</taxon>
        <taxon>Melittangium</taxon>
    </lineage>
</organism>
<protein>
    <recommendedName>
        <fullName evidence="4">Lipoprotein</fullName>
    </recommendedName>
</protein>
<dbReference type="KEGG" id="mbd:MEBOL_001820"/>
<keyword evidence="1" id="KW-0732">Signal</keyword>
<gene>
    <name evidence="2" type="ORF">MEBOL_001820</name>
</gene>
<feature type="chain" id="PRO_5013123467" description="Lipoprotein" evidence="1">
    <location>
        <begin position="22"/>
        <end position="103"/>
    </location>
</feature>
<dbReference type="Proteomes" id="UP000217289">
    <property type="component" value="Chromosome"/>
</dbReference>
<reference evidence="2 3" key="1">
    <citation type="submission" date="2017-06" db="EMBL/GenBank/DDBJ databases">
        <authorList>
            <person name="Kim H.J."/>
            <person name="Triplett B.A."/>
        </authorList>
    </citation>
    <scope>NUCLEOTIDE SEQUENCE [LARGE SCALE GENOMIC DNA]</scope>
    <source>
        <strain evidence="2 3">DSM 14713</strain>
    </source>
</reference>
<evidence type="ECO:0000313" key="2">
    <source>
        <dbReference type="EMBL" id="ATB28374.1"/>
    </source>
</evidence>
<keyword evidence="3" id="KW-1185">Reference proteome</keyword>
<dbReference type="EMBL" id="CP022163">
    <property type="protein sequence ID" value="ATB28374.1"/>
    <property type="molecule type" value="Genomic_DNA"/>
</dbReference>
<name>A0A250I929_9BACT</name>
<evidence type="ECO:0000256" key="1">
    <source>
        <dbReference type="SAM" id="SignalP"/>
    </source>
</evidence>
<dbReference type="PROSITE" id="PS51257">
    <property type="entry name" value="PROKAR_LIPOPROTEIN"/>
    <property type="match status" value="1"/>
</dbReference>
<proteinExistence type="predicted"/>
<evidence type="ECO:0000313" key="3">
    <source>
        <dbReference type="Proteomes" id="UP000217289"/>
    </source>
</evidence>